<dbReference type="GO" id="GO:0009245">
    <property type="term" value="P:lipid A biosynthetic process"/>
    <property type="evidence" value="ECO:0007669"/>
    <property type="project" value="UniProtKB-KW"/>
</dbReference>
<protein>
    <recommendedName>
        <fullName evidence="2">tetraacyldisaccharide 4'-kinase</fullName>
        <ecNumber evidence="2">2.7.1.130</ecNumber>
    </recommendedName>
</protein>
<keyword evidence="8" id="KW-0067">ATP-binding</keyword>
<dbReference type="InterPro" id="IPR003758">
    <property type="entry name" value="LpxK"/>
</dbReference>
<evidence type="ECO:0000256" key="4">
    <source>
        <dbReference type="ARBA" id="ARBA00022556"/>
    </source>
</evidence>
<keyword evidence="9" id="KW-0443">Lipid metabolism</keyword>
<name>A0A382XI62_9ZZZZ</name>
<dbReference type="GO" id="GO:0005886">
    <property type="term" value="C:plasma membrane"/>
    <property type="evidence" value="ECO:0007669"/>
    <property type="project" value="TreeGrafter"/>
</dbReference>
<keyword evidence="7" id="KW-0418">Kinase</keyword>
<accession>A0A382XI62</accession>
<dbReference type="AlphaFoldDB" id="A0A382XI62"/>
<evidence type="ECO:0000256" key="9">
    <source>
        <dbReference type="ARBA" id="ARBA00023098"/>
    </source>
</evidence>
<gene>
    <name evidence="11" type="ORF">METZ01_LOCUS423711</name>
</gene>
<evidence type="ECO:0000256" key="1">
    <source>
        <dbReference type="ARBA" id="ARBA00004870"/>
    </source>
</evidence>
<evidence type="ECO:0000256" key="2">
    <source>
        <dbReference type="ARBA" id="ARBA00012071"/>
    </source>
</evidence>
<keyword evidence="5" id="KW-0808">Transferase</keyword>
<keyword evidence="4" id="KW-0441">Lipid A biosynthesis</keyword>
<evidence type="ECO:0000256" key="10">
    <source>
        <dbReference type="SAM" id="Coils"/>
    </source>
</evidence>
<keyword evidence="6" id="KW-0547">Nucleotide-binding</keyword>
<evidence type="ECO:0000256" key="6">
    <source>
        <dbReference type="ARBA" id="ARBA00022741"/>
    </source>
</evidence>
<dbReference type="Pfam" id="PF02606">
    <property type="entry name" value="LpxK"/>
    <property type="match status" value="1"/>
</dbReference>
<evidence type="ECO:0000256" key="8">
    <source>
        <dbReference type="ARBA" id="ARBA00022840"/>
    </source>
</evidence>
<evidence type="ECO:0000313" key="11">
    <source>
        <dbReference type="EMBL" id="SVD70857.1"/>
    </source>
</evidence>
<evidence type="ECO:0000256" key="5">
    <source>
        <dbReference type="ARBA" id="ARBA00022679"/>
    </source>
</evidence>
<dbReference type="GO" id="GO:0009029">
    <property type="term" value="F:lipid-A 4'-kinase activity"/>
    <property type="evidence" value="ECO:0007669"/>
    <property type="project" value="UniProtKB-EC"/>
</dbReference>
<keyword evidence="3" id="KW-0444">Lipid biosynthesis</keyword>
<dbReference type="UniPathway" id="UPA00359">
    <property type="reaction ID" value="UER00482"/>
</dbReference>
<evidence type="ECO:0000256" key="3">
    <source>
        <dbReference type="ARBA" id="ARBA00022516"/>
    </source>
</evidence>
<dbReference type="PANTHER" id="PTHR42724:SF1">
    <property type="entry name" value="TETRAACYLDISACCHARIDE 4'-KINASE, MITOCHONDRIAL-RELATED"/>
    <property type="match status" value="1"/>
</dbReference>
<dbReference type="GO" id="GO:0009244">
    <property type="term" value="P:lipopolysaccharide core region biosynthetic process"/>
    <property type="evidence" value="ECO:0007669"/>
    <property type="project" value="TreeGrafter"/>
</dbReference>
<dbReference type="PANTHER" id="PTHR42724">
    <property type="entry name" value="TETRAACYLDISACCHARIDE 4'-KINASE"/>
    <property type="match status" value="1"/>
</dbReference>
<keyword evidence="10" id="KW-0175">Coiled coil</keyword>
<comment type="pathway">
    <text evidence="1">Glycolipid biosynthesis; lipid IV(A) biosynthesis; lipid IV(A) from (3R)-3-hydroxytetradecanoyl-[acyl-carrier-protein] and UDP-N-acetyl-alpha-D-glucosamine: step 6/6.</text>
</comment>
<reference evidence="11" key="1">
    <citation type="submission" date="2018-05" db="EMBL/GenBank/DDBJ databases">
        <authorList>
            <person name="Lanie J.A."/>
            <person name="Ng W.-L."/>
            <person name="Kazmierczak K.M."/>
            <person name="Andrzejewski T.M."/>
            <person name="Davidsen T.M."/>
            <person name="Wayne K.J."/>
            <person name="Tettelin H."/>
            <person name="Glass J.I."/>
            <person name="Rusch D."/>
            <person name="Podicherti R."/>
            <person name="Tsui H.-C.T."/>
            <person name="Winkler M.E."/>
        </authorList>
    </citation>
    <scope>NUCLEOTIDE SEQUENCE</scope>
</reference>
<proteinExistence type="predicted"/>
<evidence type="ECO:0000256" key="7">
    <source>
        <dbReference type="ARBA" id="ARBA00022777"/>
    </source>
</evidence>
<dbReference type="EMBL" id="UINC01168036">
    <property type="protein sequence ID" value="SVD70857.1"/>
    <property type="molecule type" value="Genomic_DNA"/>
</dbReference>
<dbReference type="EC" id="2.7.1.130" evidence="2"/>
<dbReference type="GO" id="GO:0005524">
    <property type="term" value="F:ATP binding"/>
    <property type="evidence" value="ECO:0007669"/>
    <property type="project" value="UniProtKB-KW"/>
</dbReference>
<feature type="coiled-coil region" evidence="10">
    <location>
        <begin position="42"/>
        <end position="69"/>
    </location>
</feature>
<organism evidence="11">
    <name type="scientific">marine metagenome</name>
    <dbReference type="NCBI Taxonomy" id="408172"/>
    <lineage>
        <taxon>unclassified sequences</taxon>
        <taxon>metagenomes</taxon>
        <taxon>ecological metagenomes</taxon>
    </lineage>
</organism>
<sequence length="104" mass="12245">MEILKDKKIFAFAGIGNPLNFFELLKKNNLQLLNYQSFPDHYNYKKKDLDNLKSKAKQLNALLLTTEKDYCRIDSDFRKGIEKLDVDLEIDSKEEFINLIKKSI</sequence>